<evidence type="ECO:0000313" key="9">
    <source>
        <dbReference type="Proteomes" id="UP000651452"/>
    </source>
</evidence>
<accession>A0A8H7IVS6</accession>
<comment type="caution">
    <text evidence="8">The sequence shown here is derived from an EMBL/GenBank/DDBJ whole genome shotgun (WGS) entry which is preliminary data.</text>
</comment>
<dbReference type="PRINTS" id="PR00792">
    <property type="entry name" value="PEPSIN"/>
</dbReference>
<dbReference type="Proteomes" id="UP000651452">
    <property type="component" value="Unassembled WGS sequence"/>
</dbReference>
<gene>
    <name evidence="8" type="ORF">EKO04_010325</name>
</gene>
<dbReference type="GO" id="GO:0006508">
    <property type="term" value="P:proteolysis"/>
    <property type="evidence" value="ECO:0007669"/>
    <property type="project" value="UniProtKB-KW"/>
</dbReference>
<name>A0A8H7IVS6_9PLEO</name>
<dbReference type="InterPro" id="IPR001969">
    <property type="entry name" value="Aspartic_peptidase_AS"/>
</dbReference>
<dbReference type="Gene3D" id="2.40.70.10">
    <property type="entry name" value="Acid Proteases"/>
    <property type="match status" value="2"/>
</dbReference>
<evidence type="ECO:0000256" key="4">
    <source>
        <dbReference type="PIRSR" id="PIRSR601461-2"/>
    </source>
</evidence>
<evidence type="ECO:0000256" key="6">
    <source>
        <dbReference type="SAM" id="SignalP"/>
    </source>
</evidence>
<dbReference type="PANTHER" id="PTHR47966:SF51">
    <property type="entry name" value="BETA-SITE APP-CLEAVING ENZYME, ISOFORM A-RELATED"/>
    <property type="match status" value="1"/>
</dbReference>
<comment type="similarity">
    <text evidence="1 5">Belongs to the peptidase A1 family.</text>
</comment>
<dbReference type="InterPro" id="IPR033121">
    <property type="entry name" value="PEPTIDASE_A1"/>
</dbReference>
<keyword evidence="4" id="KW-1015">Disulfide bond</keyword>
<dbReference type="GO" id="GO:0000324">
    <property type="term" value="C:fungal-type vacuole"/>
    <property type="evidence" value="ECO:0007669"/>
    <property type="project" value="TreeGrafter"/>
</dbReference>
<feature type="chain" id="PRO_5034401790" description="Peptidase A1 domain-containing protein" evidence="6">
    <location>
        <begin position="25"/>
        <end position="413"/>
    </location>
</feature>
<dbReference type="Pfam" id="PF00026">
    <property type="entry name" value="Asp"/>
    <property type="match status" value="1"/>
</dbReference>
<feature type="active site" evidence="3">
    <location>
        <position position="277"/>
    </location>
</feature>
<dbReference type="SUPFAM" id="SSF50630">
    <property type="entry name" value="Acid proteases"/>
    <property type="match status" value="1"/>
</dbReference>
<protein>
    <recommendedName>
        <fullName evidence="7">Peptidase A1 domain-containing protein</fullName>
    </recommendedName>
</protein>
<feature type="active site" evidence="3">
    <location>
        <position position="60"/>
    </location>
</feature>
<evidence type="ECO:0000259" key="7">
    <source>
        <dbReference type="PROSITE" id="PS51767"/>
    </source>
</evidence>
<organism evidence="8 9">
    <name type="scientific">Ascochyta lentis</name>
    <dbReference type="NCBI Taxonomy" id="205686"/>
    <lineage>
        <taxon>Eukaryota</taxon>
        <taxon>Fungi</taxon>
        <taxon>Dikarya</taxon>
        <taxon>Ascomycota</taxon>
        <taxon>Pezizomycotina</taxon>
        <taxon>Dothideomycetes</taxon>
        <taxon>Pleosporomycetidae</taxon>
        <taxon>Pleosporales</taxon>
        <taxon>Pleosporineae</taxon>
        <taxon>Didymellaceae</taxon>
        <taxon>Ascochyta</taxon>
    </lineage>
</organism>
<dbReference type="EMBL" id="RZGK01000020">
    <property type="protein sequence ID" value="KAF9691757.1"/>
    <property type="molecule type" value="Genomic_DNA"/>
</dbReference>
<proteinExistence type="inferred from homology"/>
<keyword evidence="6" id="KW-0732">Signal</keyword>
<evidence type="ECO:0000256" key="5">
    <source>
        <dbReference type="RuleBase" id="RU000454"/>
    </source>
</evidence>
<dbReference type="InterPro" id="IPR001461">
    <property type="entry name" value="Aspartic_peptidase_A1"/>
</dbReference>
<evidence type="ECO:0000313" key="8">
    <source>
        <dbReference type="EMBL" id="KAF9691757.1"/>
    </source>
</evidence>
<evidence type="ECO:0000256" key="1">
    <source>
        <dbReference type="ARBA" id="ARBA00007447"/>
    </source>
</evidence>
<dbReference type="PROSITE" id="PS00141">
    <property type="entry name" value="ASP_PROTEASE"/>
    <property type="match status" value="1"/>
</dbReference>
<reference evidence="8" key="1">
    <citation type="submission" date="2018-12" db="EMBL/GenBank/DDBJ databases">
        <authorList>
            <person name="Syme R.A."/>
            <person name="Farfan-Caceres L."/>
            <person name="Lichtenzveig J."/>
        </authorList>
    </citation>
    <scope>NUCLEOTIDE SEQUENCE</scope>
    <source>
        <strain evidence="8">Al4</strain>
    </source>
</reference>
<keyword evidence="2 5" id="KW-0064">Aspartyl protease</keyword>
<dbReference type="PANTHER" id="PTHR47966">
    <property type="entry name" value="BETA-SITE APP-CLEAVING ENZYME, ISOFORM A-RELATED"/>
    <property type="match status" value="1"/>
</dbReference>
<evidence type="ECO:0000256" key="3">
    <source>
        <dbReference type="PIRSR" id="PIRSR601461-1"/>
    </source>
</evidence>
<dbReference type="InterPro" id="IPR021109">
    <property type="entry name" value="Peptidase_aspartic_dom_sf"/>
</dbReference>
<keyword evidence="5" id="KW-0645">Protease</keyword>
<dbReference type="AlphaFoldDB" id="A0A8H7IVS6"/>
<dbReference type="PROSITE" id="PS51767">
    <property type="entry name" value="PEPTIDASE_A1"/>
    <property type="match status" value="1"/>
</dbReference>
<keyword evidence="5" id="KW-0378">Hydrolase</keyword>
<feature type="signal peptide" evidence="6">
    <location>
        <begin position="1"/>
        <end position="24"/>
    </location>
</feature>
<feature type="domain" description="Peptidase A1" evidence="7">
    <location>
        <begin position="42"/>
        <end position="401"/>
    </location>
</feature>
<keyword evidence="9" id="KW-1185">Reference proteome</keyword>
<evidence type="ECO:0000256" key="2">
    <source>
        <dbReference type="ARBA" id="ARBA00022750"/>
    </source>
</evidence>
<reference evidence="8" key="2">
    <citation type="submission" date="2020-09" db="EMBL/GenBank/DDBJ databases">
        <title>Reference genome assembly for Australian Ascochyta lentis isolate Al4.</title>
        <authorList>
            <person name="Lee R.C."/>
            <person name="Farfan-Caceres L.M."/>
            <person name="Debler J.W."/>
            <person name="Williams A.H."/>
            <person name="Henares B.M."/>
        </authorList>
    </citation>
    <scope>NUCLEOTIDE SEQUENCE</scope>
    <source>
        <strain evidence="8">Al4</strain>
    </source>
</reference>
<sequence>MFSSTLLPSVYLLLNSISTNGAVAIEHPSEVPVYNDLAYQRYNINIAIGTPPQSFSLLFDTGSTDVWVPQANSSGCALNCPPGFDFDPTASSSLVRTNVPFDARYGLTPDLAVIGQYYNDSISVSGLPAIANAQFAVGDLPSLLFVQGNRGIFGLGSRLSESVYLSPTSPHRGNLSSTYTPLWERVALASPSGEKKYSVWLNAQGARKGSVQFGGEDRGKYKGALAKVPLNLDPETGLLSGWNVNLTGVTRISTAASVKAGKKQLTPSNYSVDFTIDSGSPNMYVPTSLYEAIVQGLNATDIINGAPYVPCSLRSQATGFLDFDFSTRTKGQKAKIRVPLAEIVYPPSFPVTVPPVGDRDGKKMCYFGIVPNDGPVRLLGATFLRSAYIVFDAEHLELRMAQAKWGDLEGTKL</sequence>
<dbReference type="OrthoDB" id="771136at2759"/>
<feature type="disulfide bond" evidence="4">
    <location>
        <begin position="311"/>
        <end position="365"/>
    </location>
</feature>
<dbReference type="GO" id="GO:0004190">
    <property type="term" value="F:aspartic-type endopeptidase activity"/>
    <property type="evidence" value="ECO:0007669"/>
    <property type="project" value="UniProtKB-KW"/>
</dbReference>